<dbReference type="EMBL" id="LO017727">
    <property type="protein sequence ID" value="CRH04473.1"/>
    <property type="molecule type" value="Genomic_DNA"/>
</dbReference>
<evidence type="ECO:0000256" key="4">
    <source>
        <dbReference type="ARBA" id="ARBA00034521"/>
    </source>
</evidence>
<name>A0A1S7LDI6_MAGMO</name>
<dbReference type="AlphaFoldDB" id="A0A1S7LDI6"/>
<evidence type="ECO:0000256" key="7">
    <source>
        <dbReference type="ARBA" id="ARBA00047943"/>
    </source>
</evidence>
<evidence type="ECO:0000256" key="1">
    <source>
        <dbReference type="ARBA" id="ARBA00022679"/>
    </source>
</evidence>
<dbReference type="InterPro" id="IPR025714">
    <property type="entry name" value="Methyltranfer_dom"/>
</dbReference>
<dbReference type="Pfam" id="PF13847">
    <property type="entry name" value="Methyltransf_31"/>
    <property type="match status" value="1"/>
</dbReference>
<accession>A0A1S7LDI6</accession>
<evidence type="ECO:0000256" key="6">
    <source>
        <dbReference type="ARBA" id="ARBA00047941"/>
    </source>
</evidence>
<feature type="region of interest" description="Disordered" evidence="9">
    <location>
        <begin position="350"/>
        <end position="387"/>
    </location>
</feature>
<evidence type="ECO:0000259" key="10">
    <source>
        <dbReference type="Pfam" id="PF13847"/>
    </source>
</evidence>
<dbReference type="InterPro" id="IPR026669">
    <property type="entry name" value="Arsenite_MeTrfase-like"/>
</dbReference>
<dbReference type="PANTHER" id="PTHR43675:SF8">
    <property type="entry name" value="ARSENITE METHYLTRANSFERASE"/>
    <property type="match status" value="1"/>
</dbReference>
<protein>
    <recommendedName>
        <fullName evidence="5">Arsenite methyltransferase</fullName>
        <ecNumber evidence="4">2.1.1.137</ecNumber>
    </recommendedName>
</protein>
<keyword evidence="11" id="KW-0489">Methyltransferase</keyword>
<dbReference type="CDD" id="cd02440">
    <property type="entry name" value="AdoMet_MTases"/>
    <property type="match status" value="1"/>
</dbReference>
<keyword evidence="1 11" id="KW-0808">Transferase</keyword>
<comment type="catalytic activity">
    <reaction evidence="7">
        <text>arsenic triglutathione + 2 [thioredoxin]-dithiol + 2 S-adenosyl-L-methionine + H2O = dimethylarsinous acid + 2 [thioredoxin]-disulfide + 3 glutathione + 2 S-adenosyl-L-homocysteine + 2 H(+)</text>
        <dbReference type="Rhea" id="RHEA:69464"/>
        <dbReference type="Rhea" id="RHEA-COMP:10698"/>
        <dbReference type="Rhea" id="RHEA-COMP:10700"/>
        <dbReference type="ChEBI" id="CHEBI:15377"/>
        <dbReference type="ChEBI" id="CHEBI:15378"/>
        <dbReference type="ChEBI" id="CHEBI:23808"/>
        <dbReference type="ChEBI" id="CHEBI:29950"/>
        <dbReference type="ChEBI" id="CHEBI:50058"/>
        <dbReference type="ChEBI" id="CHEBI:57856"/>
        <dbReference type="ChEBI" id="CHEBI:57925"/>
        <dbReference type="ChEBI" id="CHEBI:59789"/>
        <dbReference type="ChEBI" id="CHEBI:183640"/>
        <dbReference type="EC" id="2.1.1.137"/>
    </reaction>
</comment>
<dbReference type="EC" id="2.1.1.137" evidence="4"/>
<comment type="similarity">
    <text evidence="3">Belongs to the methyltransferase superfamily. Arsenite methyltransferase family.</text>
</comment>
<organism evidence="11">
    <name type="scientific">Magnetococcus massalia (strain MO-1)</name>
    <dbReference type="NCBI Taxonomy" id="451514"/>
    <lineage>
        <taxon>Bacteria</taxon>
        <taxon>Pseudomonadati</taxon>
        <taxon>Pseudomonadota</taxon>
        <taxon>Magnetococcia</taxon>
        <taxon>Magnetococcales</taxon>
        <taxon>Magnetococcaceae</taxon>
        <taxon>Magnetococcus</taxon>
    </lineage>
</organism>
<comment type="catalytic activity">
    <reaction evidence="6">
        <text>arsenic triglutathione + [thioredoxin]-dithiol + S-adenosyl-L-methionine + 2 H2O = methylarsonous acid + [thioredoxin]-disulfide + 3 glutathione + S-adenosyl-L-homocysteine + H(+)</text>
        <dbReference type="Rhea" id="RHEA:69460"/>
        <dbReference type="Rhea" id="RHEA-COMP:10698"/>
        <dbReference type="Rhea" id="RHEA-COMP:10700"/>
        <dbReference type="ChEBI" id="CHEBI:15377"/>
        <dbReference type="ChEBI" id="CHEBI:15378"/>
        <dbReference type="ChEBI" id="CHEBI:17826"/>
        <dbReference type="ChEBI" id="CHEBI:29950"/>
        <dbReference type="ChEBI" id="CHEBI:50058"/>
        <dbReference type="ChEBI" id="CHEBI:57856"/>
        <dbReference type="ChEBI" id="CHEBI:57925"/>
        <dbReference type="ChEBI" id="CHEBI:59789"/>
        <dbReference type="ChEBI" id="CHEBI:183640"/>
        <dbReference type="EC" id="2.1.1.137"/>
    </reaction>
</comment>
<evidence type="ECO:0000313" key="11">
    <source>
        <dbReference type="EMBL" id="CRH04473.1"/>
    </source>
</evidence>
<comment type="catalytic activity">
    <reaction evidence="8">
        <text>arsenic triglutathione + 3 [thioredoxin]-dithiol + 3 S-adenosyl-L-methionine = trimethylarsine + 3 [thioredoxin]-disulfide + 3 glutathione + 3 S-adenosyl-L-homocysteine + 3 H(+)</text>
        <dbReference type="Rhea" id="RHEA:69432"/>
        <dbReference type="Rhea" id="RHEA-COMP:10698"/>
        <dbReference type="Rhea" id="RHEA-COMP:10700"/>
        <dbReference type="ChEBI" id="CHEBI:15378"/>
        <dbReference type="ChEBI" id="CHEBI:27130"/>
        <dbReference type="ChEBI" id="CHEBI:29950"/>
        <dbReference type="ChEBI" id="CHEBI:50058"/>
        <dbReference type="ChEBI" id="CHEBI:57856"/>
        <dbReference type="ChEBI" id="CHEBI:57925"/>
        <dbReference type="ChEBI" id="CHEBI:59789"/>
        <dbReference type="ChEBI" id="CHEBI:183640"/>
        <dbReference type="EC" id="2.1.1.137"/>
    </reaction>
</comment>
<sequence length="387" mass="42531">MIVQQEVSRRFADGAQKVEPELCCPVDYDQDLLAILPKEIIERDYGCGDPSRYVQPGDHVLDLGSGGGKICYMAAQLVGQGGRVTGVDMTDEMLALARSYQAEMAEKLGEDRVRFVKGRIQDLAQDVERLEDHLKANPVQDLASMEAFDRWQQQQRHEQPMIADGSIDLVVSNCVLNLVEDGSKQQMVEEIYRVLRPGGRVAISDIVSDAPIPQSLKDNPELWSGCISGAFEEEAFAEAFREAGFVGVTLDKWDEKPWQVVEGIEFRSVTLLAYKPALFDPTDQGHAVIYRGPFLHVTDERGNIYPAGERIAVSSDTFDLLGREPYAAHFIRIPPGQPVFPQPFTLEPGTRRPVEVSRGSGQKSAPGKPLLSIQPAGGSCTPGGSCC</sequence>
<evidence type="ECO:0000256" key="5">
    <source>
        <dbReference type="ARBA" id="ARBA00034545"/>
    </source>
</evidence>
<proteinExistence type="inferred from homology"/>
<reference evidence="11" key="1">
    <citation type="submission" date="2015-04" db="EMBL/GenBank/DDBJ databases">
        <authorList>
            <person name="Syromyatnikov M.Y."/>
            <person name="Popov V.N."/>
        </authorList>
    </citation>
    <scope>NUCLEOTIDE SEQUENCE</scope>
    <source>
        <strain evidence="11">MO-1</strain>
    </source>
</reference>
<dbReference type="GO" id="GO:0032259">
    <property type="term" value="P:methylation"/>
    <property type="evidence" value="ECO:0007669"/>
    <property type="project" value="UniProtKB-KW"/>
</dbReference>
<dbReference type="GO" id="GO:0030791">
    <property type="term" value="F:arsenite methyltransferase activity"/>
    <property type="evidence" value="ECO:0007669"/>
    <property type="project" value="UniProtKB-EC"/>
</dbReference>
<dbReference type="Gene3D" id="3.40.50.150">
    <property type="entry name" value="Vaccinia Virus protein VP39"/>
    <property type="match status" value="1"/>
</dbReference>
<dbReference type="InterPro" id="IPR029063">
    <property type="entry name" value="SAM-dependent_MTases_sf"/>
</dbReference>
<evidence type="ECO:0000256" key="2">
    <source>
        <dbReference type="ARBA" id="ARBA00022691"/>
    </source>
</evidence>
<evidence type="ECO:0000256" key="9">
    <source>
        <dbReference type="SAM" id="MobiDB-lite"/>
    </source>
</evidence>
<feature type="domain" description="Methyltransferase" evidence="10">
    <location>
        <begin position="56"/>
        <end position="244"/>
    </location>
</feature>
<dbReference type="PANTHER" id="PTHR43675">
    <property type="entry name" value="ARSENITE METHYLTRANSFERASE"/>
    <property type="match status" value="1"/>
</dbReference>
<dbReference type="SUPFAM" id="SSF53335">
    <property type="entry name" value="S-adenosyl-L-methionine-dependent methyltransferases"/>
    <property type="match status" value="1"/>
</dbReference>
<evidence type="ECO:0000256" key="8">
    <source>
        <dbReference type="ARBA" id="ARBA00048428"/>
    </source>
</evidence>
<keyword evidence="2" id="KW-0949">S-adenosyl-L-methionine</keyword>
<evidence type="ECO:0000256" key="3">
    <source>
        <dbReference type="ARBA" id="ARBA00034487"/>
    </source>
</evidence>
<gene>
    <name evidence="11" type="ORF">MAGMO_0260</name>
</gene>